<feature type="region of interest" description="Disordered" evidence="1">
    <location>
        <begin position="669"/>
        <end position="726"/>
    </location>
</feature>
<feature type="region of interest" description="Disordered" evidence="1">
    <location>
        <begin position="51"/>
        <end position="80"/>
    </location>
</feature>
<name>A0AAN6GGF2_9BASI</name>
<feature type="region of interest" description="Disordered" evidence="1">
    <location>
        <begin position="572"/>
        <end position="592"/>
    </location>
</feature>
<keyword evidence="3" id="KW-1185">Reference proteome</keyword>
<evidence type="ECO:0000313" key="3">
    <source>
        <dbReference type="Proteomes" id="UP001176521"/>
    </source>
</evidence>
<dbReference type="AlphaFoldDB" id="A0AAN6GGF2"/>
<feature type="region of interest" description="Disordered" evidence="1">
    <location>
        <begin position="605"/>
        <end position="653"/>
    </location>
</feature>
<sequence>MSTDSTHFRLPSPPTSSNTLLEDGSEVEEYMSASSFDISRVEVIELPASVATSSHHTITAEPEEMEASETLATSESTQDSFHDAVTGTLIQEGEADNIYTPDEEAALTALEDLANPDRARSLTEARRRAQARRQRLSGFGSGTTVDSSLATLPARSNTAPMVTVALSPNTPVPSRGAQFQDDAEPLPTPALIKVAPSLSWSLSSVSDTPLSTPAETRQSAEFRKAGLPIYGHTVPLPACAVSTFGAGLGGGIGKRTASASLERGRFYAQAYAELKAMDSGLHSLWMKQYKGHEQVRLMELSPPSPPPSARTTRGLKFSPRKAVAALDINAANRPLSPSRPTWSARAKSFLDSNARSTVAPLPTPPLEPISDSASSSNTDTVSTPDTTPNISPAFATIELPETGDDDKREEEEDVETLEADASATPTRGRYAARSQPALSQQPSREALNPSPSPSSRPSSRASQVRQLISLPLSLSPFKDGGGHGHGQGGGLGMSGIKRLAAPISPRGTISGGGRRVVTGPISSPVSLQPPSPSPGTERSRSAGPSPLASPALCQDLEKESLYSNAADALALHMPTPSPGAEGTGTGTNGMGKRRKMRDFLRGAGRPMTADGSPESPGHGGGFRFAVLGSGAPSPTGTGPNAGASQTGSTGRARGLGLGLGMAAAGATSAGAAPAAGSTGTTPPHSKRMSMFHRPSPSMLQRPAVEEPTTMEPVGHVATPTTPREIDPVELQKAGWAVAI</sequence>
<evidence type="ECO:0000256" key="1">
    <source>
        <dbReference type="SAM" id="MobiDB-lite"/>
    </source>
</evidence>
<feature type="compositionally biased region" description="Low complexity" evidence="1">
    <location>
        <begin position="628"/>
        <end position="652"/>
    </location>
</feature>
<proteinExistence type="predicted"/>
<feature type="compositionally biased region" description="Low complexity" evidence="1">
    <location>
        <begin position="669"/>
        <end position="683"/>
    </location>
</feature>
<feature type="region of interest" description="Disordered" evidence="1">
    <location>
        <begin position="355"/>
        <end position="550"/>
    </location>
</feature>
<comment type="caution">
    <text evidence="2">The sequence shown here is derived from an EMBL/GenBank/DDBJ whole genome shotgun (WGS) entry which is preliminary data.</text>
</comment>
<feature type="compositionally biased region" description="Gly residues" evidence="1">
    <location>
        <begin position="483"/>
        <end position="493"/>
    </location>
</feature>
<feature type="compositionally biased region" description="Polar residues" evidence="1">
    <location>
        <begin position="371"/>
        <end position="390"/>
    </location>
</feature>
<feature type="region of interest" description="Disordered" evidence="1">
    <location>
        <begin position="1"/>
        <end position="22"/>
    </location>
</feature>
<gene>
    <name evidence="2" type="ORF">OC842_001013</name>
</gene>
<protein>
    <submittedName>
        <fullName evidence="2">Uncharacterized protein</fullName>
    </submittedName>
</protein>
<reference evidence="2" key="1">
    <citation type="journal article" date="2023" name="PhytoFront">
        <title>Draft Genome Resources of Seven Strains of Tilletia horrida, Causal Agent of Kernel Smut of Rice.</title>
        <authorList>
            <person name="Khanal S."/>
            <person name="Antony Babu S."/>
            <person name="Zhou X.G."/>
        </authorList>
    </citation>
    <scope>NUCLEOTIDE SEQUENCE</scope>
    <source>
        <strain evidence="2">TX3</strain>
    </source>
</reference>
<evidence type="ECO:0000313" key="2">
    <source>
        <dbReference type="EMBL" id="KAK0539309.1"/>
    </source>
</evidence>
<accession>A0AAN6GGF2</accession>
<feature type="compositionally biased region" description="Polar residues" evidence="1">
    <location>
        <begin position="70"/>
        <end position="79"/>
    </location>
</feature>
<dbReference type="Proteomes" id="UP001176521">
    <property type="component" value="Unassembled WGS sequence"/>
</dbReference>
<dbReference type="EMBL" id="JAPDMQ010000033">
    <property type="protein sequence ID" value="KAK0539309.1"/>
    <property type="molecule type" value="Genomic_DNA"/>
</dbReference>
<organism evidence="2 3">
    <name type="scientific">Tilletia horrida</name>
    <dbReference type="NCBI Taxonomy" id="155126"/>
    <lineage>
        <taxon>Eukaryota</taxon>
        <taxon>Fungi</taxon>
        <taxon>Dikarya</taxon>
        <taxon>Basidiomycota</taxon>
        <taxon>Ustilaginomycotina</taxon>
        <taxon>Exobasidiomycetes</taxon>
        <taxon>Tilletiales</taxon>
        <taxon>Tilletiaceae</taxon>
        <taxon>Tilletia</taxon>
    </lineage>
</organism>
<feature type="compositionally biased region" description="Acidic residues" evidence="1">
    <location>
        <begin position="401"/>
        <end position="418"/>
    </location>
</feature>